<accession>A0A5E4N1I4</accession>
<evidence type="ECO:0000313" key="3">
    <source>
        <dbReference type="Proteomes" id="UP000325440"/>
    </source>
</evidence>
<proteinExistence type="predicted"/>
<gene>
    <name evidence="2" type="ORF">CINCED_3A002331</name>
</gene>
<dbReference type="InterPro" id="IPR018993">
    <property type="entry name" value="FOP_dimerisation-dom_N"/>
</dbReference>
<dbReference type="EMBL" id="CABPRJ010001430">
    <property type="protein sequence ID" value="VVC36111.1"/>
    <property type="molecule type" value="Genomic_DNA"/>
</dbReference>
<dbReference type="GO" id="GO:0034453">
    <property type="term" value="P:microtubule anchoring"/>
    <property type="evidence" value="ECO:0007669"/>
    <property type="project" value="InterPro"/>
</dbReference>
<organism evidence="2 3">
    <name type="scientific">Cinara cedri</name>
    <dbReference type="NCBI Taxonomy" id="506608"/>
    <lineage>
        <taxon>Eukaryota</taxon>
        <taxon>Metazoa</taxon>
        <taxon>Ecdysozoa</taxon>
        <taxon>Arthropoda</taxon>
        <taxon>Hexapoda</taxon>
        <taxon>Insecta</taxon>
        <taxon>Pterygota</taxon>
        <taxon>Neoptera</taxon>
        <taxon>Paraneoptera</taxon>
        <taxon>Hemiptera</taxon>
        <taxon>Sternorrhyncha</taxon>
        <taxon>Aphidomorpha</taxon>
        <taxon>Aphidoidea</taxon>
        <taxon>Aphididae</taxon>
        <taxon>Lachninae</taxon>
        <taxon>Cinara</taxon>
    </lineage>
</organism>
<dbReference type="OrthoDB" id="5970631at2759"/>
<dbReference type="Gene3D" id="1.20.960.40">
    <property type="match status" value="1"/>
</dbReference>
<dbReference type="AlphaFoldDB" id="A0A5E4N1I4"/>
<feature type="domain" description="FGFR1 oncogene partner (FOP) N-terminal dimerisation" evidence="1">
    <location>
        <begin position="60"/>
        <end position="121"/>
    </location>
</feature>
<reference evidence="2 3" key="1">
    <citation type="submission" date="2019-08" db="EMBL/GenBank/DDBJ databases">
        <authorList>
            <person name="Alioto T."/>
            <person name="Alioto T."/>
            <person name="Gomez Garrido J."/>
        </authorList>
    </citation>
    <scope>NUCLEOTIDE SEQUENCE [LARGE SCALE GENOMIC DNA]</scope>
</reference>
<dbReference type="SMART" id="SM00667">
    <property type="entry name" value="LisH"/>
    <property type="match status" value="1"/>
</dbReference>
<evidence type="ECO:0000313" key="2">
    <source>
        <dbReference type="EMBL" id="VVC36111.1"/>
    </source>
</evidence>
<dbReference type="Pfam" id="PF09398">
    <property type="entry name" value="FOP_dimer"/>
    <property type="match status" value="1"/>
</dbReference>
<dbReference type="InterPro" id="IPR006594">
    <property type="entry name" value="LisH"/>
</dbReference>
<dbReference type="Proteomes" id="UP000325440">
    <property type="component" value="Unassembled WGS sequence"/>
</dbReference>
<name>A0A5E4N1I4_9HEMI</name>
<dbReference type="PROSITE" id="PS50896">
    <property type="entry name" value="LISH"/>
    <property type="match status" value="1"/>
</dbReference>
<evidence type="ECO:0000259" key="1">
    <source>
        <dbReference type="Pfam" id="PF09398"/>
    </source>
</evidence>
<sequence>MEAMGKTDEELFKAVKQSLIDNSLWNNLISNVETEIIKLFEEKGTISTSNIKPQQPEMIELINKLIFEYMDWMGYKLTNSVFMKESGTEIKVKTNRKYMASQLDLEDNDKTLRLPLLTVLLTMFKNKDGDKEALDD</sequence>
<dbReference type="GO" id="GO:0005815">
    <property type="term" value="C:microtubule organizing center"/>
    <property type="evidence" value="ECO:0007669"/>
    <property type="project" value="InterPro"/>
</dbReference>
<keyword evidence="3" id="KW-1185">Reference proteome</keyword>
<protein>
    <submittedName>
        <fullName evidence="2">LIS1 homology motif,FGFR1 oncogene partner (FOP), N-terminal dimerisation domain</fullName>
    </submittedName>
</protein>